<name>A0A6A6LYA0_HEVBR</name>
<reference evidence="3 4" key="1">
    <citation type="journal article" date="2020" name="Mol. Plant">
        <title>The Chromosome-Based Rubber Tree Genome Provides New Insights into Spurge Genome Evolution and Rubber Biosynthesis.</title>
        <authorList>
            <person name="Liu J."/>
            <person name="Shi C."/>
            <person name="Shi C.C."/>
            <person name="Li W."/>
            <person name="Zhang Q.J."/>
            <person name="Zhang Y."/>
            <person name="Li K."/>
            <person name="Lu H.F."/>
            <person name="Shi C."/>
            <person name="Zhu S.T."/>
            <person name="Xiao Z.Y."/>
            <person name="Nan H."/>
            <person name="Yue Y."/>
            <person name="Zhu X.G."/>
            <person name="Wu Y."/>
            <person name="Hong X.N."/>
            <person name="Fan G.Y."/>
            <person name="Tong Y."/>
            <person name="Zhang D."/>
            <person name="Mao C.L."/>
            <person name="Liu Y.L."/>
            <person name="Hao S.J."/>
            <person name="Liu W.Q."/>
            <person name="Lv M.Q."/>
            <person name="Zhang H.B."/>
            <person name="Liu Y."/>
            <person name="Hu-Tang G.R."/>
            <person name="Wang J.P."/>
            <person name="Wang J.H."/>
            <person name="Sun Y.H."/>
            <person name="Ni S.B."/>
            <person name="Chen W.B."/>
            <person name="Zhang X.C."/>
            <person name="Jiao Y.N."/>
            <person name="Eichler E.E."/>
            <person name="Li G.H."/>
            <person name="Liu X."/>
            <person name="Gao L.Z."/>
        </authorList>
    </citation>
    <scope>NUCLEOTIDE SEQUENCE [LARGE SCALE GENOMIC DNA]</scope>
    <source>
        <strain evidence="4">cv. GT1</strain>
        <tissue evidence="3">Leaf</tissue>
    </source>
</reference>
<keyword evidence="1" id="KW-1133">Transmembrane helix</keyword>
<sequence>MTSSSSTSSRAAPESPWIQRLSEFLEGLGFVISKADTSLFILLSGALTFYILVYVDDLIVTCSDKNKLQWFLNKIKDMFPFRDLGSLHYFLGIKVKKIDDDLLLTQSKYATDLLKETKMQHSKPCVTPMAASPPLSKTQGTPLPNLEQLANCGSFTIHDFDSS</sequence>
<gene>
    <name evidence="3" type="ORF">GH714_005683</name>
</gene>
<proteinExistence type="predicted"/>
<keyword evidence="1" id="KW-0472">Membrane</keyword>
<evidence type="ECO:0000313" key="3">
    <source>
        <dbReference type="EMBL" id="KAF2305487.1"/>
    </source>
</evidence>
<organism evidence="3 4">
    <name type="scientific">Hevea brasiliensis</name>
    <name type="common">Para rubber tree</name>
    <name type="synonym">Siphonia brasiliensis</name>
    <dbReference type="NCBI Taxonomy" id="3981"/>
    <lineage>
        <taxon>Eukaryota</taxon>
        <taxon>Viridiplantae</taxon>
        <taxon>Streptophyta</taxon>
        <taxon>Embryophyta</taxon>
        <taxon>Tracheophyta</taxon>
        <taxon>Spermatophyta</taxon>
        <taxon>Magnoliopsida</taxon>
        <taxon>eudicotyledons</taxon>
        <taxon>Gunneridae</taxon>
        <taxon>Pentapetalae</taxon>
        <taxon>rosids</taxon>
        <taxon>fabids</taxon>
        <taxon>Malpighiales</taxon>
        <taxon>Euphorbiaceae</taxon>
        <taxon>Crotonoideae</taxon>
        <taxon>Micrandreae</taxon>
        <taxon>Hevea</taxon>
    </lineage>
</organism>
<dbReference type="Proteomes" id="UP000467840">
    <property type="component" value="Chromosome 9"/>
</dbReference>
<keyword evidence="4" id="KW-1185">Reference proteome</keyword>
<accession>A0A6A6LYA0</accession>
<evidence type="ECO:0000313" key="4">
    <source>
        <dbReference type="Proteomes" id="UP000467840"/>
    </source>
</evidence>
<dbReference type="Pfam" id="PF07727">
    <property type="entry name" value="RVT_2"/>
    <property type="match status" value="1"/>
</dbReference>
<evidence type="ECO:0000259" key="2">
    <source>
        <dbReference type="Pfam" id="PF07727"/>
    </source>
</evidence>
<dbReference type="InterPro" id="IPR013103">
    <property type="entry name" value="RVT_2"/>
</dbReference>
<feature type="domain" description="Reverse transcriptase Ty1/copia-type" evidence="2">
    <location>
        <begin position="16"/>
        <end position="130"/>
    </location>
</feature>
<dbReference type="EMBL" id="JAAGAX010000008">
    <property type="protein sequence ID" value="KAF2305487.1"/>
    <property type="molecule type" value="Genomic_DNA"/>
</dbReference>
<feature type="transmembrane region" description="Helical" evidence="1">
    <location>
        <begin position="37"/>
        <end position="55"/>
    </location>
</feature>
<dbReference type="AlphaFoldDB" id="A0A6A6LYA0"/>
<evidence type="ECO:0000256" key="1">
    <source>
        <dbReference type="SAM" id="Phobius"/>
    </source>
</evidence>
<protein>
    <recommendedName>
        <fullName evidence="2">Reverse transcriptase Ty1/copia-type domain-containing protein</fullName>
    </recommendedName>
</protein>
<keyword evidence="1" id="KW-0812">Transmembrane</keyword>
<comment type="caution">
    <text evidence="3">The sequence shown here is derived from an EMBL/GenBank/DDBJ whole genome shotgun (WGS) entry which is preliminary data.</text>
</comment>